<name>A0A3S0QHZ9_9FLAO</name>
<sequence>MNWVYINNAYVSYYTSNLNGARFQFTISSADEEDQLLTIEDFSYNDKKQYFFGKAPYTIKAKNFRQKVRETEYYHIFSLWKTVPQLPD</sequence>
<accession>A0A3S0QHZ9</accession>
<evidence type="ECO:0000313" key="1">
    <source>
        <dbReference type="EMBL" id="RTZ49413.1"/>
    </source>
</evidence>
<dbReference type="EMBL" id="RYFC01000001">
    <property type="protein sequence ID" value="RTZ49413.1"/>
    <property type="molecule type" value="Genomic_DNA"/>
</dbReference>
<reference evidence="1 2" key="1">
    <citation type="submission" date="2018-12" db="EMBL/GenBank/DDBJ databases">
        <title>Draft Genome Sequence of Chryseobacterium arthrosphaerae strain ED882-96 Isolated from the Blood of a Patient with Liver Cirrhosis in Taiwan.</title>
        <authorList>
            <person name="Lin J.-N."/>
            <person name="Lai C.-H."/>
            <person name="Yang C.-H."/>
            <person name="Huang Y.-H."/>
        </authorList>
    </citation>
    <scope>NUCLEOTIDE SEQUENCE [LARGE SCALE GENOMIC DNA]</scope>
    <source>
        <strain evidence="1 2">ED882-96</strain>
    </source>
</reference>
<dbReference type="AlphaFoldDB" id="A0A3S0QHZ9"/>
<proteinExistence type="predicted"/>
<dbReference type="Proteomes" id="UP000276953">
    <property type="component" value="Unassembled WGS sequence"/>
</dbReference>
<comment type="caution">
    <text evidence="1">The sequence shown here is derived from an EMBL/GenBank/DDBJ whole genome shotgun (WGS) entry which is preliminary data.</text>
</comment>
<organism evidence="1 2">
    <name type="scientific">Chryseobacterium arthrosphaerae</name>
    <dbReference type="NCBI Taxonomy" id="651561"/>
    <lineage>
        <taxon>Bacteria</taxon>
        <taxon>Pseudomonadati</taxon>
        <taxon>Bacteroidota</taxon>
        <taxon>Flavobacteriia</taxon>
        <taxon>Flavobacteriales</taxon>
        <taxon>Weeksellaceae</taxon>
        <taxon>Chryseobacterium group</taxon>
        <taxon>Chryseobacterium</taxon>
    </lineage>
</organism>
<protein>
    <submittedName>
        <fullName evidence="1">Uncharacterized protein</fullName>
    </submittedName>
</protein>
<evidence type="ECO:0000313" key="2">
    <source>
        <dbReference type="Proteomes" id="UP000276953"/>
    </source>
</evidence>
<gene>
    <name evidence="1" type="ORF">EJ377_01805</name>
</gene>